<accession>A0ABX0PLS7</accession>
<comment type="cofactor">
    <cofactor evidence="1">
        <name>pyridoxal 5'-phosphate</name>
        <dbReference type="ChEBI" id="CHEBI:597326"/>
    </cofactor>
</comment>
<comment type="similarity">
    <text evidence="2">Belongs to the ACC deaminase/D-cysteine desulfhydrase family.</text>
</comment>
<dbReference type="EMBL" id="JAAQOM010000027">
    <property type="protein sequence ID" value="NIA57752.1"/>
    <property type="molecule type" value="Genomic_DNA"/>
</dbReference>
<dbReference type="InterPro" id="IPR027278">
    <property type="entry name" value="ACCD_DCysDesulf"/>
</dbReference>
<evidence type="ECO:0000256" key="3">
    <source>
        <dbReference type="ARBA" id="ARBA00022898"/>
    </source>
</evidence>
<keyword evidence="3" id="KW-0663">Pyridoxal phosphate</keyword>
<dbReference type="PANTHER" id="PTHR43780:SF7">
    <property type="entry name" value="D-CYSTEINE DESULFHYDRASE 2, MITOCHONDRIAL"/>
    <property type="match status" value="1"/>
</dbReference>
<reference evidence="4 5" key="1">
    <citation type="submission" date="2020-03" db="EMBL/GenBank/DDBJ databases">
        <title>Genome sequence of strain Massilia sp. TW-1.</title>
        <authorList>
            <person name="Chaudhary D.K."/>
        </authorList>
    </citation>
    <scope>NUCLEOTIDE SEQUENCE [LARGE SCALE GENOMIC DNA]</scope>
    <source>
        <strain evidence="4 5">TW-1</strain>
    </source>
</reference>
<dbReference type="PANTHER" id="PTHR43780">
    <property type="entry name" value="1-AMINOCYCLOPROPANE-1-CARBOXYLATE DEAMINASE-RELATED"/>
    <property type="match status" value="1"/>
</dbReference>
<dbReference type="PIRSF" id="PIRSF006278">
    <property type="entry name" value="ACCD_DCysDesulf"/>
    <property type="match status" value="1"/>
</dbReference>
<keyword evidence="5" id="KW-1185">Reference proteome</keyword>
<comment type="caution">
    <text evidence="4">The sequence shown here is derived from an EMBL/GenBank/DDBJ whole genome shotgun (WGS) entry which is preliminary data.</text>
</comment>
<dbReference type="Proteomes" id="UP000716322">
    <property type="component" value="Unassembled WGS sequence"/>
</dbReference>
<evidence type="ECO:0008006" key="6">
    <source>
        <dbReference type="Google" id="ProtNLM"/>
    </source>
</evidence>
<proteinExistence type="inferred from homology"/>
<evidence type="ECO:0000256" key="2">
    <source>
        <dbReference type="ARBA" id="ARBA00008639"/>
    </source>
</evidence>
<evidence type="ECO:0000256" key="1">
    <source>
        <dbReference type="ARBA" id="ARBA00001933"/>
    </source>
</evidence>
<dbReference type="SUPFAM" id="SSF53686">
    <property type="entry name" value="Tryptophan synthase beta subunit-like PLP-dependent enzymes"/>
    <property type="match status" value="1"/>
</dbReference>
<organism evidence="4 5">
    <name type="scientific">Telluria antibiotica</name>
    <dbReference type="NCBI Taxonomy" id="2717319"/>
    <lineage>
        <taxon>Bacteria</taxon>
        <taxon>Pseudomonadati</taxon>
        <taxon>Pseudomonadota</taxon>
        <taxon>Betaproteobacteria</taxon>
        <taxon>Burkholderiales</taxon>
        <taxon>Oxalobacteraceae</taxon>
        <taxon>Telluria group</taxon>
        <taxon>Telluria</taxon>
    </lineage>
</organism>
<sequence>MHDYLSSSALRAAFGQSQRPLGQWPTPLESIEHPGLGRVLVKRDDLAGFGGDGRSGVKARKLEGLLEHMQAKGLNVLRMPLGNITNLGPALVAEAGKRGIAVHLDLVDDPPLRAESRRAVHSGYADIARLYGPSYVTAALRLGGRLVRDRLARTRSICVPPSPAHPSAIIGMARGYLEMVRHAKAQFGTLPSAVYLASASGTSVAGLALGEALGRAAGDPPVRIVAVQVVPEPLRLWLPVLFTWTLRYLRPARIPFPKCEVVAWPGNTTYGRFSAAHEAICARVEDSFGLTIDPVYGAKSWDVMERMTIDHGGRPPLFWHCGFTPTWRALAEELRL</sequence>
<protein>
    <recommendedName>
        <fullName evidence="6">Tryptophan synthase beta chain-like PALP domain-containing protein</fullName>
    </recommendedName>
</protein>
<evidence type="ECO:0000313" key="4">
    <source>
        <dbReference type="EMBL" id="NIA57752.1"/>
    </source>
</evidence>
<dbReference type="Gene3D" id="3.40.50.1100">
    <property type="match status" value="2"/>
</dbReference>
<dbReference type="InterPro" id="IPR036052">
    <property type="entry name" value="TrpB-like_PALP_sf"/>
</dbReference>
<evidence type="ECO:0000313" key="5">
    <source>
        <dbReference type="Proteomes" id="UP000716322"/>
    </source>
</evidence>
<gene>
    <name evidence="4" type="ORF">HAV22_29410</name>
</gene>
<name>A0ABX0PLS7_9BURK</name>